<gene>
    <name evidence="13" type="ORF">CTAYLR_003642</name>
</gene>
<dbReference type="SUPFAM" id="SSF49447">
    <property type="entry name" value="Second domain of Mu2 adaptin subunit (ap50) of ap2 adaptor"/>
    <property type="match status" value="1"/>
</dbReference>
<evidence type="ECO:0000256" key="6">
    <source>
        <dbReference type="ARBA" id="ARBA00022927"/>
    </source>
</evidence>
<evidence type="ECO:0000256" key="8">
    <source>
        <dbReference type="ARBA" id="ARBA00023136"/>
    </source>
</evidence>
<dbReference type="InterPro" id="IPR011012">
    <property type="entry name" value="Longin-like_dom_sf"/>
</dbReference>
<keyword evidence="9 10" id="KW-0968">Cytoplasmic vesicle</keyword>
<comment type="similarity">
    <text evidence="1 10">Belongs to the adaptor complexes medium subunit family. Delta-COP subfamily.</text>
</comment>
<dbReference type="FunFam" id="3.30.450.60:FF:000003">
    <property type="entry name" value="Coatomer subunit delta"/>
    <property type="match status" value="1"/>
</dbReference>
<comment type="subcellular location">
    <subcellularLocation>
        <location evidence="10 11">Cytoplasm</location>
    </subcellularLocation>
    <subcellularLocation>
        <location evidence="10 11">Cytoplasmic vesicle</location>
        <location evidence="10 11">COPI-coated vesicle membrane</location>
        <topology evidence="10 11">Peripheral membrane protein</topology>
        <orientation evidence="10 11">Cytoplasmic side</orientation>
    </subcellularLocation>
    <subcellularLocation>
        <location evidence="10 11">Golgi apparatus membrane</location>
        <topology evidence="10 11">Peripheral membrane protein</topology>
        <orientation evidence="10 11">Cytoplasmic side</orientation>
    </subcellularLocation>
</comment>
<keyword evidence="7 10" id="KW-0333">Golgi apparatus</keyword>
<dbReference type="Proteomes" id="UP001230188">
    <property type="component" value="Unassembled WGS sequence"/>
</dbReference>
<dbReference type="SUPFAM" id="SSF64356">
    <property type="entry name" value="SNARE-like"/>
    <property type="match status" value="1"/>
</dbReference>
<comment type="subunit">
    <text evidence="2 10">Oligomeric complex that consists of at least the alpha, beta, beta', gamma, delta, epsilon and zeta subunits.</text>
</comment>
<evidence type="ECO:0000259" key="12">
    <source>
        <dbReference type="PROSITE" id="PS51072"/>
    </source>
</evidence>
<feature type="domain" description="MHD" evidence="12">
    <location>
        <begin position="267"/>
        <end position="489"/>
    </location>
</feature>
<evidence type="ECO:0000256" key="3">
    <source>
        <dbReference type="ARBA" id="ARBA00022448"/>
    </source>
</evidence>
<evidence type="ECO:0000256" key="9">
    <source>
        <dbReference type="ARBA" id="ARBA00023329"/>
    </source>
</evidence>
<protein>
    <recommendedName>
        <fullName evidence="10">Coatomer subunit delta</fullName>
    </recommendedName>
</protein>
<keyword evidence="8 10" id="KW-0472">Membrane</keyword>
<dbReference type="GO" id="GO:0006890">
    <property type="term" value="P:retrograde vesicle-mediated transport, Golgi to endoplasmic reticulum"/>
    <property type="evidence" value="ECO:0007669"/>
    <property type="project" value="UniProtKB-UniRule"/>
</dbReference>
<proteinExistence type="inferred from homology"/>
<evidence type="ECO:0000256" key="2">
    <source>
        <dbReference type="ARBA" id="ARBA00011775"/>
    </source>
</evidence>
<dbReference type="AlphaFoldDB" id="A0AAD7UDX2"/>
<dbReference type="PANTHER" id="PTHR10121">
    <property type="entry name" value="COATOMER SUBUNIT DELTA"/>
    <property type="match status" value="1"/>
</dbReference>
<dbReference type="PANTHER" id="PTHR10121:SF0">
    <property type="entry name" value="COATOMER SUBUNIT DELTA"/>
    <property type="match status" value="1"/>
</dbReference>
<evidence type="ECO:0000256" key="1">
    <source>
        <dbReference type="ARBA" id="ARBA00010516"/>
    </source>
</evidence>
<dbReference type="GO" id="GO:0015031">
    <property type="term" value="P:protein transport"/>
    <property type="evidence" value="ECO:0007669"/>
    <property type="project" value="UniProtKB-KW"/>
</dbReference>
<dbReference type="CDD" id="cd14830">
    <property type="entry name" value="Delta_COP_N"/>
    <property type="match status" value="1"/>
</dbReference>
<name>A0AAD7UDX2_9STRA</name>
<sequence>MVVLSAAVLTKSGRTLFARQFVEMNRLRIEGLLAAFPKLLGTGNKQHTFIETDSVRYVYQPLEGLFLLLITNKASNIVEDLDTLRLLSKVVPEFAGGTSEEKVSDRAFELVFAFDEVITTGGYREYIDLRQIRQNLEMDSHEEKLHNMVKKTKIDSAKDQANHMSKVIKSRQREAAKVGGLVAPGMMAGIGGGDAPPEVVEETMPVVPEVREEEPPAPQVKVKGMKLGSKPKAASLMASMASEEGISLASVSTSKKKSEPVVPDVVSAPLAIAVEEKLSCQLTQEGALESFDLKGTLSVTATNDSAAAAKVKVSGTPPRGANVQTHPKVDKKQFTEDSTLALKTKFPVGRAVGVLRWSLQTSDESMVPLVINCWPEDEGDHVNVNIEYTLQRGELHNVEITLPCPAPPHIVSIDGAHSHAGDTLVWSLPMIDSSNASGTLEFNVNADTDAFFPISLTFESKSLYYDISAEADAQFSISKLLTVDNFNIQ</sequence>
<dbReference type="Pfam" id="PF00928">
    <property type="entry name" value="Adap_comp_sub"/>
    <property type="match status" value="1"/>
</dbReference>
<accession>A0AAD7UDX2</accession>
<keyword evidence="5 10" id="KW-0931">ER-Golgi transport</keyword>
<dbReference type="Gene3D" id="3.30.450.60">
    <property type="match status" value="1"/>
</dbReference>
<evidence type="ECO:0000256" key="11">
    <source>
        <dbReference type="RuleBase" id="RU366052"/>
    </source>
</evidence>
<comment type="caution">
    <text evidence="13">The sequence shown here is derived from an EMBL/GenBank/DDBJ whole genome shotgun (WGS) entry which is preliminary data.</text>
</comment>
<dbReference type="GO" id="GO:0030126">
    <property type="term" value="C:COPI vesicle coat"/>
    <property type="evidence" value="ECO:0007669"/>
    <property type="project" value="UniProtKB-UniRule"/>
</dbReference>
<comment type="function">
    <text evidence="10">The coatomer is a cytosolic protein complex that binds to dilysine motifs and reversibly associates with Golgi non-clathrin-coated vesicles, which further mediate biosynthetic protein transport from the ER, via the Golgi up to the trans Golgi network. Coatomer complex is required for budding from Golgi membranes, and is essential for the retrograde Golgi-to-ER transport of dilysine-tagged proteins.</text>
</comment>
<dbReference type="GO" id="GO:0000139">
    <property type="term" value="C:Golgi membrane"/>
    <property type="evidence" value="ECO:0007669"/>
    <property type="project" value="UniProtKB-SubCell"/>
</dbReference>
<reference evidence="13" key="1">
    <citation type="submission" date="2023-01" db="EMBL/GenBank/DDBJ databases">
        <title>Metagenome sequencing of chrysophaentin producing Chrysophaeum taylorii.</title>
        <authorList>
            <person name="Davison J."/>
            <person name="Bewley C."/>
        </authorList>
    </citation>
    <scope>NUCLEOTIDE SEQUENCE</scope>
    <source>
        <strain evidence="13">NIES-1699</strain>
    </source>
</reference>
<evidence type="ECO:0000256" key="4">
    <source>
        <dbReference type="ARBA" id="ARBA00022490"/>
    </source>
</evidence>
<dbReference type="InterPro" id="IPR036168">
    <property type="entry name" value="AP2_Mu_C_sf"/>
</dbReference>
<evidence type="ECO:0000256" key="5">
    <source>
        <dbReference type="ARBA" id="ARBA00022892"/>
    </source>
</evidence>
<dbReference type="InterPro" id="IPR028565">
    <property type="entry name" value="MHD"/>
</dbReference>
<evidence type="ECO:0000313" key="13">
    <source>
        <dbReference type="EMBL" id="KAJ8602212.1"/>
    </source>
</evidence>
<dbReference type="EMBL" id="JAQMWT010000388">
    <property type="protein sequence ID" value="KAJ8602212.1"/>
    <property type="molecule type" value="Genomic_DNA"/>
</dbReference>
<dbReference type="GO" id="GO:0051645">
    <property type="term" value="P:Golgi localization"/>
    <property type="evidence" value="ECO:0007669"/>
    <property type="project" value="TreeGrafter"/>
</dbReference>
<keyword evidence="3 10" id="KW-0813">Transport</keyword>
<keyword evidence="6 10" id="KW-0653">Protein transport</keyword>
<dbReference type="GO" id="GO:0006888">
    <property type="term" value="P:endoplasmic reticulum to Golgi vesicle-mediated transport"/>
    <property type="evidence" value="ECO:0007669"/>
    <property type="project" value="TreeGrafter"/>
</dbReference>
<keyword evidence="4 10" id="KW-0963">Cytoplasm</keyword>
<organism evidence="13 14">
    <name type="scientific">Chrysophaeum taylorii</name>
    <dbReference type="NCBI Taxonomy" id="2483200"/>
    <lineage>
        <taxon>Eukaryota</taxon>
        <taxon>Sar</taxon>
        <taxon>Stramenopiles</taxon>
        <taxon>Ochrophyta</taxon>
        <taxon>Pelagophyceae</taxon>
        <taxon>Pelagomonadales</taxon>
        <taxon>Pelagomonadaceae</taxon>
        <taxon>Chrysophaeum</taxon>
    </lineage>
</organism>
<keyword evidence="14" id="KW-1185">Reference proteome</keyword>
<dbReference type="CDD" id="cd09254">
    <property type="entry name" value="AP_delta-COPI_MHD"/>
    <property type="match status" value="1"/>
</dbReference>
<evidence type="ECO:0000256" key="7">
    <source>
        <dbReference type="ARBA" id="ARBA00023034"/>
    </source>
</evidence>
<dbReference type="InterPro" id="IPR027059">
    <property type="entry name" value="Coatomer_dsu"/>
</dbReference>
<dbReference type="PROSITE" id="PS51072">
    <property type="entry name" value="MHD"/>
    <property type="match status" value="1"/>
</dbReference>
<evidence type="ECO:0000256" key="10">
    <source>
        <dbReference type="RuleBase" id="RU364018"/>
    </source>
</evidence>
<evidence type="ECO:0000313" key="14">
    <source>
        <dbReference type="Proteomes" id="UP001230188"/>
    </source>
</evidence>